<dbReference type="Proteomes" id="UP000179807">
    <property type="component" value="Unassembled WGS sequence"/>
</dbReference>
<dbReference type="VEuPathDB" id="TrichDB:TRFO_42715"/>
<reference evidence="1" key="1">
    <citation type="submission" date="2016-10" db="EMBL/GenBank/DDBJ databases">
        <authorList>
            <person name="Benchimol M."/>
            <person name="Almeida L.G."/>
            <person name="Vasconcelos A.T."/>
            <person name="Perreira-Neves A."/>
            <person name="Rosa I.A."/>
            <person name="Tasca T."/>
            <person name="Bogo M.R."/>
            <person name="de Souza W."/>
        </authorList>
    </citation>
    <scope>NUCLEOTIDE SEQUENCE [LARGE SCALE GENOMIC DNA]</scope>
    <source>
        <strain evidence="1">K</strain>
    </source>
</reference>
<evidence type="ECO:0000313" key="2">
    <source>
        <dbReference type="Proteomes" id="UP000179807"/>
    </source>
</evidence>
<protein>
    <recommendedName>
        <fullName evidence="3">Nucleotide-diphospho-sugar transferase domain-containing protein</fullName>
    </recommendedName>
</protein>
<keyword evidence="2" id="KW-1185">Reference proteome</keyword>
<sequence length="427" mass="49458">MKSFMNHRFYMISQLVLIGLLLAITRKLNIVTRFFNSQLYIIHLFSHTKHSIHVSFNISPIILPDSPSFDFLPFLPKKPTNMPSHKTTHLINYTNNWYDELRTRIIQKKSYPNCTACKPPTSIVRKDIANSDETDFLIGVAFQTPYNLISFIGTYRAVGGKATVIVLCDHNSSKKIDAKTREIYKKCGGYIIDVGDLKFISVSHVFSTKMYLCYDFLRYTLHISSLRMNRVMIIDISDIVFQGDPFNKMVSSKNNVITFVGEHLPFKIDGYWTKRVKNIPHINLTYFYKKPVINGGTYAANRATLIKYFNLYFRYVDFANPKSIKSDDQAYINFLHYMNITKIAGFKSKLIEENEGYVMIYSTPGIIKKLSSYQYGNIRSPFSVNKTIIVHQFDRSIKITKSIVSSCPIPPGCNKQYYFRRTHLERP</sequence>
<dbReference type="EMBL" id="MLAK01000274">
    <property type="protein sequence ID" value="OHT15064.1"/>
    <property type="molecule type" value="Genomic_DNA"/>
</dbReference>
<comment type="caution">
    <text evidence="1">The sequence shown here is derived from an EMBL/GenBank/DDBJ whole genome shotgun (WGS) entry which is preliminary data.</text>
</comment>
<dbReference type="RefSeq" id="XP_068368200.1">
    <property type="nucleotide sequence ID" value="XM_068514455.1"/>
</dbReference>
<organism evidence="1 2">
    <name type="scientific">Tritrichomonas foetus</name>
    <dbReference type="NCBI Taxonomy" id="1144522"/>
    <lineage>
        <taxon>Eukaryota</taxon>
        <taxon>Metamonada</taxon>
        <taxon>Parabasalia</taxon>
        <taxon>Tritrichomonadida</taxon>
        <taxon>Tritrichomonadidae</taxon>
        <taxon>Tritrichomonas</taxon>
    </lineage>
</organism>
<accession>A0A1J4KVZ8</accession>
<evidence type="ECO:0000313" key="1">
    <source>
        <dbReference type="EMBL" id="OHT15064.1"/>
    </source>
</evidence>
<gene>
    <name evidence="1" type="ORF">TRFO_42715</name>
</gene>
<evidence type="ECO:0008006" key="3">
    <source>
        <dbReference type="Google" id="ProtNLM"/>
    </source>
</evidence>
<dbReference type="AlphaFoldDB" id="A0A1J4KVZ8"/>
<proteinExistence type="predicted"/>
<name>A0A1J4KVZ8_9EUKA</name>
<dbReference type="GeneID" id="94849159"/>